<comment type="similarity">
    <text evidence="1 2">Belongs to the outer membrane factor (OMF) (TC 1.B.17) family.</text>
</comment>
<dbReference type="AlphaFoldDB" id="A0A6J4TL32"/>
<dbReference type="PANTHER" id="PTHR30203:SF33">
    <property type="entry name" value="BLR4455 PROTEIN"/>
    <property type="match status" value="1"/>
</dbReference>
<dbReference type="PANTHER" id="PTHR30203">
    <property type="entry name" value="OUTER MEMBRANE CATION EFFLUX PROTEIN"/>
    <property type="match status" value="1"/>
</dbReference>
<sequence length="470" mass="51839">MKKMYKQLYILLFLVLIISCRVGRNYQRPALELPTQFANTTTSDTSSIAAMEWKRFFTDTTLQRLIQNALVGNFDLQLATKRIAEAEAYVKQARMNYVPTVQAQVSATTTLPSKNSLNGISLKSFLGTNHVEDYSLAVGVSWEADVWGKMRRQKEAAFANYLQTYEGTRAVQTALVADIANSYFNLLMLDAQMAVTRKNLALSDTIVLMMRLQKNAGQVTELAVQQAEVQQQTAALIVPQLEQQITIEENTLRILTGELPAPVNRYVQLQALSVWDELPTGLPAAMVSRRPDVRATEMALVAANANVGIAQAYMYPSLNITATGGLNAFKASKWFVIPTSLFGTAAGAVIQPILQRRQLKTQLEVAQIQRDEAVISFRKSALTAIGEVVNAMVSLDKLKTQKQIAAAQVDTLQKAIHNAEMLFKSGLADYLEVITAQSNSLQAELALADIQRQRLSAMVELYRSLGGGVK</sequence>
<name>A0A6J4TL32_9BACT</name>
<keyword evidence="2 3" id="KW-0449">Lipoprotein</keyword>
<comment type="subcellular location">
    <subcellularLocation>
        <location evidence="2">Cell membrane</location>
        <topology evidence="2">Lipid-anchor</topology>
    </subcellularLocation>
</comment>
<evidence type="ECO:0000256" key="1">
    <source>
        <dbReference type="ARBA" id="ARBA00007613"/>
    </source>
</evidence>
<keyword evidence="2" id="KW-1134">Transmembrane beta strand</keyword>
<dbReference type="InterPro" id="IPR010131">
    <property type="entry name" value="MdtP/NodT-like"/>
</dbReference>
<dbReference type="GO" id="GO:0015562">
    <property type="term" value="F:efflux transmembrane transporter activity"/>
    <property type="evidence" value="ECO:0007669"/>
    <property type="project" value="InterPro"/>
</dbReference>
<dbReference type="SUPFAM" id="SSF56954">
    <property type="entry name" value="Outer membrane efflux proteins (OEP)"/>
    <property type="match status" value="1"/>
</dbReference>
<dbReference type="GO" id="GO:0005886">
    <property type="term" value="C:plasma membrane"/>
    <property type="evidence" value="ECO:0007669"/>
    <property type="project" value="UniProtKB-SubCell"/>
</dbReference>
<dbReference type="Gene3D" id="2.20.200.10">
    <property type="entry name" value="Outer membrane efflux proteins (OEP)"/>
    <property type="match status" value="1"/>
</dbReference>
<gene>
    <name evidence="3" type="ORF">AVDCRST_MAG96-3213</name>
</gene>
<accession>A0A6J4TL32</accession>
<dbReference type="InterPro" id="IPR003423">
    <property type="entry name" value="OMP_efflux"/>
</dbReference>
<dbReference type="Pfam" id="PF02321">
    <property type="entry name" value="OEP"/>
    <property type="match status" value="2"/>
</dbReference>
<dbReference type="PROSITE" id="PS51257">
    <property type="entry name" value="PROKAR_LIPOPROTEIN"/>
    <property type="match status" value="1"/>
</dbReference>
<evidence type="ECO:0000313" key="3">
    <source>
        <dbReference type="EMBL" id="CAA9525967.1"/>
    </source>
</evidence>
<dbReference type="Gene3D" id="1.20.1600.10">
    <property type="entry name" value="Outer membrane efflux proteins (OEP)"/>
    <property type="match status" value="1"/>
</dbReference>
<protein>
    <submittedName>
        <fullName evidence="3">Efflux transport system, outer membrane factor (OMF) lipoprotein</fullName>
    </submittedName>
</protein>
<keyword evidence="2" id="KW-0472">Membrane</keyword>
<proteinExistence type="inferred from homology"/>
<keyword evidence="2" id="KW-0812">Transmembrane</keyword>
<reference evidence="3" key="1">
    <citation type="submission" date="2020-02" db="EMBL/GenBank/DDBJ databases">
        <authorList>
            <person name="Meier V. D."/>
        </authorList>
    </citation>
    <scope>NUCLEOTIDE SEQUENCE</scope>
    <source>
        <strain evidence="3">AVDCRST_MAG96</strain>
    </source>
</reference>
<dbReference type="NCBIfam" id="TIGR01845">
    <property type="entry name" value="outer_NodT"/>
    <property type="match status" value="1"/>
</dbReference>
<organism evidence="3">
    <name type="scientific">uncultured Segetibacter sp</name>
    <dbReference type="NCBI Taxonomy" id="481133"/>
    <lineage>
        <taxon>Bacteria</taxon>
        <taxon>Pseudomonadati</taxon>
        <taxon>Bacteroidota</taxon>
        <taxon>Chitinophagia</taxon>
        <taxon>Chitinophagales</taxon>
        <taxon>Chitinophagaceae</taxon>
        <taxon>Segetibacter</taxon>
        <taxon>environmental samples</taxon>
    </lineage>
</organism>
<evidence type="ECO:0000256" key="2">
    <source>
        <dbReference type="RuleBase" id="RU362097"/>
    </source>
</evidence>
<keyword evidence="2" id="KW-0564">Palmitate</keyword>
<dbReference type="EMBL" id="CADCVN010001259">
    <property type="protein sequence ID" value="CAA9525967.1"/>
    <property type="molecule type" value="Genomic_DNA"/>
</dbReference>